<dbReference type="Pfam" id="PF04326">
    <property type="entry name" value="SLFN_AlbA_2"/>
    <property type="match status" value="1"/>
</dbReference>
<reference evidence="2" key="1">
    <citation type="journal article" date="2015" name="Nature">
        <title>Complex archaea that bridge the gap between prokaryotes and eukaryotes.</title>
        <authorList>
            <person name="Spang A."/>
            <person name="Saw J.H."/>
            <person name="Jorgensen S.L."/>
            <person name="Zaremba-Niedzwiedzka K."/>
            <person name="Martijn J."/>
            <person name="Lind A.E."/>
            <person name="van Eijk R."/>
            <person name="Schleper C."/>
            <person name="Guy L."/>
            <person name="Ettema T.J."/>
        </authorList>
    </citation>
    <scope>NUCLEOTIDE SEQUENCE</scope>
</reference>
<dbReference type="InterPro" id="IPR007421">
    <property type="entry name" value="Schlafen_AlbA_2_dom"/>
</dbReference>
<evidence type="ECO:0000259" key="1">
    <source>
        <dbReference type="Pfam" id="PF04326"/>
    </source>
</evidence>
<feature type="domain" description="Schlafen AlbA-2" evidence="1">
    <location>
        <begin position="29"/>
        <end position="165"/>
    </location>
</feature>
<gene>
    <name evidence="2" type="ORF">LCGC14_0590520</name>
</gene>
<organism evidence="2">
    <name type="scientific">marine sediment metagenome</name>
    <dbReference type="NCBI Taxonomy" id="412755"/>
    <lineage>
        <taxon>unclassified sequences</taxon>
        <taxon>metagenomes</taxon>
        <taxon>ecological metagenomes</taxon>
    </lineage>
</organism>
<name>A0A0F9RIL2_9ZZZZ</name>
<comment type="caution">
    <text evidence="2">The sequence shown here is derived from an EMBL/GenBank/DDBJ whole genome shotgun (WGS) entry which is preliminary data.</text>
</comment>
<dbReference type="Gene3D" id="3.30.950.30">
    <property type="entry name" value="Schlafen, AAA domain"/>
    <property type="match status" value="1"/>
</dbReference>
<proteinExistence type="predicted"/>
<dbReference type="AlphaFoldDB" id="A0A0F9RIL2"/>
<dbReference type="InterPro" id="IPR038461">
    <property type="entry name" value="Schlafen_AlbA_2_dom_sf"/>
</dbReference>
<protein>
    <recommendedName>
        <fullName evidence="1">Schlafen AlbA-2 domain-containing protein</fullName>
    </recommendedName>
</protein>
<accession>A0A0F9RIL2</accession>
<evidence type="ECO:0000313" key="2">
    <source>
        <dbReference type="EMBL" id="KKN54629.1"/>
    </source>
</evidence>
<dbReference type="EMBL" id="LAZR01000920">
    <property type="protein sequence ID" value="KKN54629.1"/>
    <property type="molecule type" value="Genomic_DNA"/>
</dbReference>
<sequence length="392" mass="45611">MNFISIFKINIDQINLTDIKDLINQSVRESSLIEYKEADFILPSRGDLQNQFWKLIKIICGFANNMGGLLILGLKEDLNSCAESITRLSQAKSDLINKLRGLTVSHTIPIISLQINDIDTNPNNLDEYILVLKILEAPEPVMYINSSDSDSNKYFFRYNEDTIPADHATVRLLFSKKGIEDKLNRYIEMRGYGLKLGAEENVVCWISIPYQFPLETFTEINEVVISTLRRLYPRISVEDRFHGIFENGRYTHNGILFLFQNRSLYNGFFEVNKNGYIEFKTFIEIENGFLNENYIIKDFDKFLEYLYNFYSSYDYFGDIKIILGLNKSDTQLKLGIKDITGQYLHDNPNNFSLENVIFIKRDFSIKDLDSETKRLKIFKDFKKSLHACFGLS</sequence>